<gene>
    <name evidence="1" type="ORF">ACOLOM_LOCUS8365</name>
</gene>
<comment type="caution">
    <text evidence="1">The sequence shown here is derived from an EMBL/GenBank/DDBJ whole genome shotgun (WGS) entry which is preliminary data.</text>
</comment>
<reference evidence="1" key="1">
    <citation type="submission" date="2021-06" db="EMBL/GenBank/DDBJ databases">
        <authorList>
            <person name="Kallberg Y."/>
            <person name="Tangrot J."/>
            <person name="Rosling A."/>
        </authorList>
    </citation>
    <scope>NUCLEOTIDE SEQUENCE</scope>
    <source>
        <strain evidence="1">CL356</strain>
    </source>
</reference>
<feature type="non-terminal residue" evidence="1">
    <location>
        <position position="1101"/>
    </location>
</feature>
<sequence length="1101" mass="116911">PLDPRLWSFASMIDTKARGNRAVSAATTSNPTAWICRRNGTIEPTRTITPDCACAYLACGGATATSGIRRDRRVAHRSSIVDVGVRDVFLRGSCSVLPVLGLVLEVWVWIGGPVATIETPEPWVKRLTDDGQAYYYYNPVTEEASWARPEPTLDGYQSGGQGQGSHGYGPNANATSGAGNRAGQQQQQQPIQQGSVPHQGGGDLYNHQNSSQTHFQPRPGATRLGTRDRAGSEASYSGRERDNRRASVYSDDSEVSPYGKDLRPGITHHNTDPGLTQLSSSTNTTSTANVRPWPTPGGKPGEATAALQATGIANPLQVALALQSEMAPPSLPPLTIYSDKAGEAISAVVEAFSGNADGTKANGVNGMNGDPAQPQSAVSPTTTLVDSLNDRTSTETARVQTMADRVALVVVAVRNLLYVSGTLTGSLPNLGSTALTNHSGGGGLNSVGAGLNEDVDWVRQEIKPYQRKVTATLSKLVLSARAVNSNPDWPGGRAGAGGRVESDAAELQRAVTTFVYQIQRTAASSRAKRLQGVMIPGEGSAGIGPGLIGAGVAGGWKGAGFVPVGDSTLGGTGGPEIRLGREVVSELAGLKLAAEEKMNSLRMAIEKYKAASTANLPRGEYDTRAADLVILNGRLVIGHITDFLLHAEDVHIATAVDVMGTDGDDDAYLAGVKRARELIRTFETAKQALYDDGAVLLMTSQAIHVSSFGTLSVTSSSSMKPGGPVDVLLQTAIPAIQSNLGTVMEALELLLNIAHEQDEVNAGREPIGQAATGYDDDVEYPHHPEHYARLLQKQRERQPQYGQDPWYPGGPGYTGDANDVLKSMGIPHPGVDGEVYDAEGEGDGGEDMVSMTIALGGASRPTGRQHVFRGERDPSIATTGGTTDAPSSVGNSSTAVGINGSGVADTGEDDKQLSDDSEFEPKKKKAPASEEKLKKLLGTAPPTNYKDQQKMNQLPAYLRLDHHSPAEIVLNPDGGVRAGTLPALIERLTMHSGSDARFNETFMMTFKSFATIDQVFDMLVERYNITPPEGLTPEQLQEWMTAKKNLIRLRVINTMRKLIDVLEKEDLNILDRVKAFASEVVASDGDKAIGAKTLLQIVQRV</sequence>
<evidence type="ECO:0000313" key="2">
    <source>
        <dbReference type="Proteomes" id="UP000789525"/>
    </source>
</evidence>
<protein>
    <submittedName>
        <fullName evidence="1">12140_t:CDS:1</fullName>
    </submittedName>
</protein>
<name>A0ACA9NML4_9GLOM</name>
<keyword evidence="2" id="KW-1185">Reference proteome</keyword>
<dbReference type="Proteomes" id="UP000789525">
    <property type="component" value="Unassembled WGS sequence"/>
</dbReference>
<accession>A0ACA9NML4</accession>
<feature type="non-terminal residue" evidence="1">
    <location>
        <position position="1"/>
    </location>
</feature>
<proteinExistence type="predicted"/>
<evidence type="ECO:0000313" key="1">
    <source>
        <dbReference type="EMBL" id="CAG8654839.1"/>
    </source>
</evidence>
<dbReference type="EMBL" id="CAJVPT010021387">
    <property type="protein sequence ID" value="CAG8654839.1"/>
    <property type="molecule type" value="Genomic_DNA"/>
</dbReference>
<organism evidence="1 2">
    <name type="scientific">Acaulospora colombiana</name>
    <dbReference type="NCBI Taxonomy" id="27376"/>
    <lineage>
        <taxon>Eukaryota</taxon>
        <taxon>Fungi</taxon>
        <taxon>Fungi incertae sedis</taxon>
        <taxon>Mucoromycota</taxon>
        <taxon>Glomeromycotina</taxon>
        <taxon>Glomeromycetes</taxon>
        <taxon>Diversisporales</taxon>
        <taxon>Acaulosporaceae</taxon>
        <taxon>Acaulospora</taxon>
    </lineage>
</organism>